<dbReference type="Gene3D" id="3.40.140.20">
    <property type="match status" value="1"/>
</dbReference>
<name>A0ABM0GN41_SACKO</name>
<accession>A0ABM0GN41</accession>
<sequence length="117" mass="13283">MHFKKGVKRAEKSNAIDNYVNETVGQDMETSAWESMLEKPPEQLTQSEREQWLSKLKGVALSSDAFFPFRDNIDRAYQSGVQYIASPSGSTQDQVITEACDDHSIALVFTNTRLFHH</sequence>
<organism evidence="1 2">
    <name type="scientific">Saccoglossus kowalevskii</name>
    <name type="common">Acorn worm</name>
    <dbReference type="NCBI Taxonomy" id="10224"/>
    <lineage>
        <taxon>Eukaryota</taxon>
        <taxon>Metazoa</taxon>
        <taxon>Hemichordata</taxon>
        <taxon>Enteropneusta</taxon>
        <taxon>Harrimaniidae</taxon>
        <taxon>Saccoglossus</taxon>
    </lineage>
</organism>
<dbReference type="RefSeq" id="XP_002733601.2">
    <property type="nucleotide sequence ID" value="XM_002733555.2"/>
</dbReference>
<dbReference type="GeneID" id="100375960"/>
<dbReference type="PANTHER" id="PTHR11692:SF0">
    <property type="entry name" value="BIFUNCTIONAL PURINE BIOSYNTHESIS PROTEIN ATIC"/>
    <property type="match status" value="1"/>
</dbReference>
<reference evidence="2" key="1">
    <citation type="submission" date="2025-08" db="UniProtKB">
        <authorList>
            <consortium name="RefSeq"/>
        </authorList>
    </citation>
    <scope>IDENTIFICATION</scope>
    <source>
        <tissue evidence="2">Testes</tissue>
    </source>
</reference>
<gene>
    <name evidence="2" type="primary">LOC100375960</name>
</gene>
<dbReference type="PANTHER" id="PTHR11692">
    <property type="entry name" value="BIFUNCTIONAL PURINE BIOSYNTHESIS PROTEIN PURH"/>
    <property type="match status" value="1"/>
</dbReference>
<dbReference type="InterPro" id="IPR002695">
    <property type="entry name" value="PurH-like"/>
</dbReference>
<evidence type="ECO:0000313" key="1">
    <source>
        <dbReference type="Proteomes" id="UP000694865"/>
    </source>
</evidence>
<dbReference type="Proteomes" id="UP000694865">
    <property type="component" value="Unplaced"/>
</dbReference>
<dbReference type="InterPro" id="IPR016193">
    <property type="entry name" value="Cytidine_deaminase-like"/>
</dbReference>
<evidence type="ECO:0000313" key="2">
    <source>
        <dbReference type="RefSeq" id="XP_002733601.2"/>
    </source>
</evidence>
<dbReference type="SUPFAM" id="SSF53927">
    <property type="entry name" value="Cytidine deaminase-like"/>
    <property type="match status" value="1"/>
</dbReference>
<keyword evidence="1" id="KW-1185">Reference proteome</keyword>
<protein>
    <submittedName>
        <fullName evidence="2">Bifunctional purine biosynthesis protein PURH-like</fullName>
    </submittedName>
</protein>
<proteinExistence type="predicted"/>
<dbReference type="InterPro" id="IPR024051">
    <property type="entry name" value="AICAR_Tfase_dup_dom_sf"/>
</dbReference>